<evidence type="ECO:0000256" key="3">
    <source>
        <dbReference type="ARBA" id="ARBA00005995"/>
    </source>
</evidence>
<keyword evidence="9" id="KW-0560">Oxidoreductase</keyword>
<dbReference type="InterPro" id="IPR011124">
    <property type="entry name" value="Znf_CW"/>
</dbReference>
<dbReference type="Gene3D" id="3.50.50.60">
    <property type="entry name" value="FAD/NAD(P)-binding domain"/>
    <property type="match status" value="1"/>
</dbReference>
<proteinExistence type="inferred from homology"/>
<dbReference type="Gene3D" id="3.90.660.10">
    <property type="match status" value="1"/>
</dbReference>
<dbReference type="InterPro" id="IPR007526">
    <property type="entry name" value="SWIRM"/>
</dbReference>
<comment type="subcellular location">
    <subcellularLocation>
        <location evidence="2">Nucleus</location>
    </subcellularLocation>
</comment>
<dbReference type="PRINTS" id="PR00419">
    <property type="entry name" value="ADXRDTASE"/>
</dbReference>
<evidence type="ECO:0000256" key="2">
    <source>
        <dbReference type="ARBA" id="ARBA00004123"/>
    </source>
</evidence>
<dbReference type="InterPro" id="IPR036188">
    <property type="entry name" value="FAD/NAD-bd_sf"/>
</dbReference>
<evidence type="ECO:0000256" key="6">
    <source>
        <dbReference type="ARBA" id="ARBA00022771"/>
    </source>
</evidence>
<keyword evidence="6" id="KW-0863">Zinc-finger</keyword>
<dbReference type="PANTHER" id="PTHR10742:SF410">
    <property type="entry name" value="LYSINE-SPECIFIC HISTONE DEMETHYLASE 2"/>
    <property type="match status" value="1"/>
</dbReference>
<dbReference type="Proteomes" id="UP001497382">
    <property type="component" value="Unassembled WGS sequence"/>
</dbReference>
<evidence type="ECO:0000259" key="11">
    <source>
        <dbReference type="PROSITE" id="PS51050"/>
    </source>
</evidence>
<comment type="cofactor">
    <cofactor evidence="1">
        <name>FAD</name>
        <dbReference type="ChEBI" id="CHEBI:57692"/>
    </cofactor>
</comment>
<dbReference type="InterPro" id="IPR009057">
    <property type="entry name" value="Homeodomain-like_sf"/>
</dbReference>
<sequence length="762" mass="86436">MSDNNSARRFSNRATKRRDAIENNVGVEKKVRSCEKTGCYASEPTCCLLSCESCTKDGYTSRWVHMSLGEHFCNNCFDNFYRAGKNGNLLFNQWTNKWVEVARASKPTIKRFVANELLPYWVKCTRRQCGKWRLVRVDHVLDPKFISSFKCPEDPKYKSPCDVPEDKDVSLVIDASFMSQLTEEPHLKNSPAAPFLKRFLPEDIGLCPNNSPISAFNEHEYVKPFLMEQCGESSIWIKPDEMDEEEIAFADQVLVSPATYLGLRNFLVVLWNLKPNEWLSFDKANEYLICRGLVRIYLVSVAEQILDLLTKKSVINHGIINNPSLKLLKKNPEPEVLVIGAGISGLAAASHLHNLGVNVTIYEAEADLGGRIKDVPVLGSGAFFVHGLLNNPLNTFGLQVNVPYQILKKNNLIIFKENGNMVPRDTVKKTQHELNNLLQGVIESVAVSKADNNCFNMVIKSCEDLRRMTPFCKDLDVFNHLLTHCEIDLKANLRNMSVLNWEFPVCALGDDGFMPSGMRLFLIKLASKDYSIIYNNEVKAIDYTGNKVKITSSKGEATFSKVLITVPLSVLQNNFIQFVPELPEYKRKAINDLGNYYCEKLILEFPRKFWTKNIKEPFSRFGILSSEAIFEVFYDVTTEKPNSTPTLVTFITEKSLDLIKDLDDKEVVDKCIALLKRSFRRNIPKPSSWHLTHWKKKEQYGSFGSYLKVGSQQLAYDDMAKSIDDKLYFAGEATFRNLPSTVTGAYLSGLREAAKIVKALNI</sequence>
<dbReference type="PROSITE" id="PS50934">
    <property type="entry name" value="SWIRM"/>
    <property type="match status" value="1"/>
</dbReference>
<keyword evidence="5" id="KW-0479">Metal-binding</keyword>
<protein>
    <submittedName>
        <fullName evidence="12">Uncharacterized protein</fullName>
    </submittedName>
</protein>
<evidence type="ECO:0000256" key="1">
    <source>
        <dbReference type="ARBA" id="ARBA00001974"/>
    </source>
</evidence>
<reference evidence="12 13" key="1">
    <citation type="submission" date="2024-04" db="EMBL/GenBank/DDBJ databases">
        <authorList>
            <person name="Rising A."/>
            <person name="Reimegard J."/>
            <person name="Sonavane S."/>
            <person name="Akerstrom W."/>
            <person name="Nylinder S."/>
            <person name="Hedman E."/>
            <person name="Kallberg Y."/>
        </authorList>
    </citation>
    <scope>NUCLEOTIDE SEQUENCE [LARGE SCALE GENOMIC DNA]</scope>
</reference>
<comment type="caution">
    <text evidence="12">The sequence shown here is derived from an EMBL/GenBank/DDBJ whole genome shotgun (WGS) entry which is preliminary data.</text>
</comment>
<evidence type="ECO:0000256" key="7">
    <source>
        <dbReference type="ARBA" id="ARBA00022827"/>
    </source>
</evidence>
<evidence type="ECO:0000256" key="9">
    <source>
        <dbReference type="ARBA" id="ARBA00023002"/>
    </source>
</evidence>
<organism evidence="12 13">
    <name type="scientific">Larinioides sclopetarius</name>
    <dbReference type="NCBI Taxonomy" id="280406"/>
    <lineage>
        <taxon>Eukaryota</taxon>
        <taxon>Metazoa</taxon>
        <taxon>Ecdysozoa</taxon>
        <taxon>Arthropoda</taxon>
        <taxon>Chelicerata</taxon>
        <taxon>Arachnida</taxon>
        <taxon>Araneae</taxon>
        <taxon>Araneomorphae</taxon>
        <taxon>Entelegynae</taxon>
        <taxon>Araneoidea</taxon>
        <taxon>Araneidae</taxon>
        <taxon>Larinioides</taxon>
    </lineage>
</organism>
<feature type="domain" description="CW-type" evidence="11">
    <location>
        <begin position="115"/>
        <end position="169"/>
    </location>
</feature>
<name>A0AAV2ADS9_9ARAC</name>
<dbReference type="EMBL" id="CAXIEN010000135">
    <property type="protein sequence ID" value="CAL1280698.1"/>
    <property type="molecule type" value="Genomic_DNA"/>
</dbReference>
<dbReference type="InterPro" id="IPR050281">
    <property type="entry name" value="Flavin_monoamine_oxidase"/>
</dbReference>
<dbReference type="InterPro" id="IPR002937">
    <property type="entry name" value="Amino_oxidase"/>
</dbReference>
<evidence type="ECO:0000256" key="5">
    <source>
        <dbReference type="ARBA" id="ARBA00022723"/>
    </source>
</evidence>
<evidence type="ECO:0000256" key="8">
    <source>
        <dbReference type="ARBA" id="ARBA00022833"/>
    </source>
</evidence>
<comment type="similarity">
    <text evidence="3">Belongs to the flavin monoamine oxidase family.</text>
</comment>
<keyword evidence="13" id="KW-1185">Reference proteome</keyword>
<dbReference type="Gene3D" id="1.10.10.10">
    <property type="entry name" value="Winged helix-like DNA-binding domain superfamily/Winged helix DNA-binding domain"/>
    <property type="match status" value="1"/>
</dbReference>
<dbReference type="GO" id="GO:0140682">
    <property type="term" value="F:FAD-dependent H3K4me/H3K4me3 demethylase activity"/>
    <property type="evidence" value="ECO:0007669"/>
    <property type="project" value="UniProtKB-ARBA"/>
</dbReference>
<dbReference type="PANTHER" id="PTHR10742">
    <property type="entry name" value="FLAVIN MONOAMINE OXIDASE"/>
    <property type="match status" value="1"/>
</dbReference>
<dbReference type="PROSITE" id="PS51050">
    <property type="entry name" value="ZF_CW"/>
    <property type="match status" value="1"/>
</dbReference>
<dbReference type="SUPFAM" id="SSF51905">
    <property type="entry name" value="FAD/NAD(P)-binding domain"/>
    <property type="match status" value="1"/>
</dbReference>
<dbReference type="SUPFAM" id="SSF54373">
    <property type="entry name" value="FAD-linked reductases, C-terminal domain"/>
    <property type="match status" value="1"/>
</dbReference>
<dbReference type="Gene3D" id="3.30.40.100">
    <property type="match status" value="1"/>
</dbReference>
<dbReference type="SUPFAM" id="SSF46689">
    <property type="entry name" value="Homeodomain-like"/>
    <property type="match status" value="1"/>
</dbReference>
<dbReference type="GO" id="GO:0005634">
    <property type="term" value="C:nucleus"/>
    <property type="evidence" value="ECO:0007669"/>
    <property type="project" value="UniProtKB-SubCell"/>
</dbReference>
<keyword evidence="4" id="KW-0285">Flavoprotein</keyword>
<dbReference type="InterPro" id="IPR036388">
    <property type="entry name" value="WH-like_DNA-bd_sf"/>
</dbReference>
<accession>A0AAV2ADS9</accession>
<gene>
    <name evidence="12" type="ORF">LARSCL_LOCUS11116</name>
</gene>
<evidence type="ECO:0000259" key="10">
    <source>
        <dbReference type="PROSITE" id="PS50934"/>
    </source>
</evidence>
<keyword evidence="7" id="KW-0274">FAD</keyword>
<dbReference type="GO" id="GO:0008270">
    <property type="term" value="F:zinc ion binding"/>
    <property type="evidence" value="ECO:0007669"/>
    <property type="project" value="UniProtKB-KW"/>
</dbReference>
<evidence type="ECO:0000313" key="12">
    <source>
        <dbReference type="EMBL" id="CAL1280698.1"/>
    </source>
</evidence>
<feature type="domain" description="SWIRM" evidence="10">
    <location>
        <begin position="228"/>
        <end position="326"/>
    </location>
</feature>
<dbReference type="AlphaFoldDB" id="A0AAV2ADS9"/>
<dbReference type="Pfam" id="PF01593">
    <property type="entry name" value="Amino_oxidase"/>
    <property type="match status" value="1"/>
</dbReference>
<evidence type="ECO:0000313" key="13">
    <source>
        <dbReference type="Proteomes" id="UP001497382"/>
    </source>
</evidence>
<evidence type="ECO:0000256" key="4">
    <source>
        <dbReference type="ARBA" id="ARBA00022630"/>
    </source>
</evidence>
<keyword evidence="8" id="KW-0862">Zinc</keyword>